<proteinExistence type="predicted"/>
<gene>
    <name evidence="1" type="ORF">C5167_043752</name>
</gene>
<sequence length="132" mass="15085">MLRFKGFDGFRMSRDAECKREIGPGGLLKWMARTNIVVVDFTERRSGLQSDGEVLDDSSEDRAEGYMEDDRSAIQVGVATESLRVQVGALEMECLSCCCWRTWMMFVQGYELVYKVKKMGGFVVTKLNNWCK</sequence>
<dbReference type="EMBL" id="CM010724">
    <property type="protein sequence ID" value="RZC81179.1"/>
    <property type="molecule type" value="Genomic_DNA"/>
</dbReference>
<reference evidence="1 2" key="1">
    <citation type="journal article" date="2018" name="Science">
        <title>The opium poppy genome and morphinan production.</title>
        <authorList>
            <person name="Guo L."/>
            <person name="Winzer T."/>
            <person name="Yang X."/>
            <person name="Li Y."/>
            <person name="Ning Z."/>
            <person name="He Z."/>
            <person name="Teodor R."/>
            <person name="Lu Y."/>
            <person name="Bowser T.A."/>
            <person name="Graham I.A."/>
            <person name="Ye K."/>
        </authorList>
    </citation>
    <scope>NUCLEOTIDE SEQUENCE [LARGE SCALE GENOMIC DNA]</scope>
    <source>
        <strain evidence="2">cv. HN1</strain>
        <tissue evidence="1">Leaves</tissue>
    </source>
</reference>
<keyword evidence="2" id="KW-1185">Reference proteome</keyword>
<dbReference type="Proteomes" id="UP000316621">
    <property type="component" value="Chromosome 10"/>
</dbReference>
<protein>
    <submittedName>
        <fullName evidence="1">Uncharacterized protein</fullName>
    </submittedName>
</protein>
<dbReference type="AlphaFoldDB" id="A0A4Y7LAI1"/>
<dbReference type="Gramene" id="RZC81179">
    <property type="protein sequence ID" value="RZC81179"/>
    <property type="gene ID" value="C5167_043752"/>
</dbReference>
<evidence type="ECO:0000313" key="1">
    <source>
        <dbReference type="EMBL" id="RZC81179.1"/>
    </source>
</evidence>
<organism evidence="1 2">
    <name type="scientific">Papaver somniferum</name>
    <name type="common">Opium poppy</name>
    <dbReference type="NCBI Taxonomy" id="3469"/>
    <lineage>
        <taxon>Eukaryota</taxon>
        <taxon>Viridiplantae</taxon>
        <taxon>Streptophyta</taxon>
        <taxon>Embryophyta</taxon>
        <taxon>Tracheophyta</taxon>
        <taxon>Spermatophyta</taxon>
        <taxon>Magnoliopsida</taxon>
        <taxon>Ranunculales</taxon>
        <taxon>Papaveraceae</taxon>
        <taxon>Papaveroideae</taxon>
        <taxon>Papaver</taxon>
    </lineage>
</organism>
<evidence type="ECO:0000313" key="2">
    <source>
        <dbReference type="Proteomes" id="UP000316621"/>
    </source>
</evidence>
<accession>A0A4Y7LAI1</accession>
<name>A0A4Y7LAI1_PAPSO</name>